<dbReference type="PIR" id="G97210">
    <property type="entry name" value="G97210"/>
</dbReference>
<dbReference type="eggNOG" id="ENOG502ZXD3">
    <property type="taxonomic scope" value="Bacteria"/>
</dbReference>
<dbReference type="Proteomes" id="UP000000814">
    <property type="component" value="Chromosome"/>
</dbReference>
<dbReference type="HOGENOM" id="CLU_1238403_0_0_9"/>
<name>Q97G49_CLOAB</name>
<dbReference type="KEGG" id="cac:CA_C2521"/>
<dbReference type="AlphaFoldDB" id="Q97G49"/>
<dbReference type="EMBL" id="AE001437">
    <property type="protein sequence ID" value="AAK80474.1"/>
    <property type="molecule type" value="Genomic_DNA"/>
</dbReference>
<gene>
    <name evidence="3" type="ordered locus">CA_C2521</name>
</gene>
<evidence type="ECO:0008006" key="5">
    <source>
        <dbReference type="Google" id="ProtNLM"/>
    </source>
</evidence>
<reference evidence="3 4" key="1">
    <citation type="journal article" date="2001" name="J. Bacteriol.">
        <title>Genome sequence and comparative analysis of the solvent-producing bacterium Clostridium acetobutylicum.</title>
        <authorList>
            <person name="Nolling J."/>
            <person name="Breton G."/>
            <person name="Omelchenko M.V."/>
            <person name="Makarova K.S."/>
            <person name="Zeng Q."/>
            <person name="Gibson R."/>
            <person name="Lee H.M."/>
            <person name="Dubois J."/>
            <person name="Qiu D."/>
            <person name="Hitti J."/>
            <person name="Wolf Y.I."/>
            <person name="Tatusov R.L."/>
            <person name="Sabathe F."/>
            <person name="Doucette-Stamm L."/>
            <person name="Soucaille P."/>
            <person name="Daly M.J."/>
            <person name="Bennett G.N."/>
            <person name="Koonin E.V."/>
            <person name="Smith D.R."/>
        </authorList>
    </citation>
    <scope>NUCLEOTIDE SEQUENCE [LARGE SCALE GENOMIC DNA]</scope>
    <source>
        <strain evidence="4">ATCC 824 / DSM 792 / JCM 1419 / LMG 5710 / VKM B-1787</strain>
    </source>
</reference>
<evidence type="ECO:0000256" key="2">
    <source>
        <dbReference type="SAM" id="SignalP"/>
    </source>
</evidence>
<dbReference type="PATRIC" id="fig|272562.8.peg.2715"/>
<feature type="signal peptide" evidence="2">
    <location>
        <begin position="1"/>
        <end position="24"/>
    </location>
</feature>
<keyword evidence="1" id="KW-1133">Transmembrane helix</keyword>
<feature type="transmembrane region" description="Helical" evidence="1">
    <location>
        <begin position="194"/>
        <end position="212"/>
    </location>
</feature>
<feature type="chain" id="PRO_5004321902" description="Firmicu-CTERM sorting domain-containing protein" evidence="2">
    <location>
        <begin position="25"/>
        <end position="223"/>
    </location>
</feature>
<evidence type="ECO:0000313" key="4">
    <source>
        <dbReference type="Proteomes" id="UP000000814"/>
    </source>
</evidence>
<dbReference type="GeneID" id="44998995"/>
<evidence type="ECO:0000256" key="1">
    <source>
        <dbReference type="SAM" id="Phobius"/>
    </source>
</evidence>
<keyword evidence="1" id="KW-0812">Transmembrane</keyword>
<dbReference type="RefSeq" id="WP_010965815.1">
    <property type="nucleotide sequence ID" value="NC_003030.1"/>
</dbReference>
<sequence length="223" mass="25503">MKKRLLIIFFSVIIICSSCSTAYAAASNQSTGITLDGSFYDWRNMPGVFYAEYDSSTYWVNYIEVKYVSSKDYLYLFVDRTYASSSSYWHFSVIMLNATKGFTNHQYPQFDVTTNYSWYYSPVVNVSFNGTSIESTYSASDNRYAVEFRIPLAQVGLNGVSKQVQFLIKADPNPYVYGGYLNYSPQITVTTGPTLWQLSSIIAFLGVSFLVYKKHKRKIKEII</sequence>
<keyword evidence="4" id="KW-1185">Reference proteome</keyword>
<organism evidence="3 4">
    <name type="scientific">Clostridium acetobutylicum (strain ATCC 824 / DSM 792 / JCM 1419 / IAM 19013 / LMG 5710 / NBRC 13948 / NRRL B-527 / VKM B-1787 / 2291 / W)</name>
    <dbReference type="NCBI Taxonomy" id="272562"/>
    <lineage>
        <taxon>Bacteria</taxon>
        <taxon>Bacillati</taxon>
        <taxon>Bacillota</taxon>
        <taxon>Clostridia</taxon>
        <taxon>Eubacteriales</taxon>
        <taxon>Clostridiaceae</taxon>
        <taxon>Clostridium</taxon>
    </lineage>
</organism>
<dbReference type="OrthoDB" id="9761426at2"/>
<protein>
    <recommendedName>
        <fullName evidence="5">Firmicu-CTERM sorting domain-containing protein</fullName>
    </recommendedName>
</protein>
<evidence type="ECO:0000313" key="3">
    <source>
        <dbReference type="EMBL" id="AAK80474.1"/>
    </source>
</evidence>
<keyword evidence="2" id="KW-0732">Signal</keyword>
<accession>Q97G49</accession>
<proteinExistence type="predicted"/>
<keyword evidence="1" id="KW-0472">Membrane</keyword>
<dbReference type="STRING" id="272562.CA_C2521"/>